<accession>A0A4R6TNJ5</accession>
<sequence length="381" mass="44310">MKSFFLLLIALFCTLGLSAQVTQEIFESFKLQERRDVRYYFPENYDAEKTYPLVVVLDAEYLFDQVVAISKFYSSFQGMPQAIVVGIHQYKDELRWEDCAFDEETGLPGEKAKNFFEFLGMEIIPYLATNYNIAPFKIFVGYDITANFGNYYLFKDRSLFNAFISISPLLAPEMENRVPTRIAALNQQIFYHLIVGGNRDETRNNVLQLDRALSSVDKDNFTYYLDEYPQANELSVISYGMGKAWDRTFSIFKPISRKEYKENILASDDPVFQYLNDKYQMIEDLFGFRKPVELNDIMAIYAGSKKKQDLESLKALAALCHKEYPSTMLGFYMEGEYYEQKGEPKKALRTYEKAFGMEEIDFLTKEMALEKMDALKADFGF</sequence>
<evidence type="ECO:0000256" key="1">
    <source>
        <dbReference type="SAM" id="SignalP"/>
    </source>
</evidence>
<dbReference type="Proteomes" id="UP000295468">
    <property type="component" value="Unassembled WGS sequence"/>
</dbReference>
<dbReference type="InterPro" id="IPR000801">
    <property type="entry name" value="Esterase-like"/>
</dbReference>
<feature type="signal peptide" evidence="1">
    <location>
        <begin position="1"/>
        <end position="19"/>
    </location>
</feature>
<keyword evidence="1" id="KW-0732">Signal</keyword>
<evidence type="ECO:0008006" key="4">
    <source>
        <dbReference type="Google" id="ProtNLM"/>
    </source>
</evidence>
<dbReference type="InterPro" id="IPR011990">
    <property type="entry name" value="TPR-like_helical_dom_sf"/>
</dbReference>
<name>A0A4R6TNJ5_9FLAO</name>
<dbReference type="InterPro" id="IPR029058">
    <property type="entry name" value="AB_hydrolase_fold"/>
</dbReference>
<evidence type="ECO:0000313" key="3">
    <source>
        <dbReference type="Proteomes" id="UP000295468"/>
    </source>
</evidence>
<dbReference type="Pfam" id="PF00756">
    <property type="entry name" value="Esterase"/>
    <property type="match status" value="1"/>
</dbReference>
<dbReference type="AlphaFoldDB" id="A0A4R6TNJ5"/>
<feature type="chain" id="PRO_5020918918" description="Esterase" evidence="1">
    <location>
        <begin position="20"/>
        <end position="381"/>
    </location>
</feature>
<comment type="caution">
    <text evidence="2">The sequence shown here is derived from an EMBL/GenBank/DDBJ whole genome shotgun (WGS) entry which is preliminary data.</text>
</comment>
<dbReference type="RefSeq" id="WP_133643125.1">
    <property type="nucleotide sequence ID" value="NZ_SNYI01000001.1"/>
</dbReference>
<dbReference type="Gene3D" id="1.25.40.10">
    <property type="entry name" value="Tetratricopeptide repeat domain"/>
    <property type="match status" value="1"/>
</dbReference>
<reference evidence="2 3" key="1">
    <citation type="submission" date="2019-03" db="EMBL/GenBank/DDBJ databases">
        <title>Genomic Encyclopedia of Archaeal and Bacterial Type Strains, Phase II (KMG-II): from individual species to whole genera.</title>
        <authorList>
            <person name="Goeker M."/>
        </authorList>
    </citation>
    <scope>NUCLEOTIDE SEQUENCE [LARGE SCALE GENOMIC DNA]</scope>
    <source>
        <strain evidence="2 3">DSM 18435</strain>
    </source>
</reference>
<dbReference type="OrthoDB" id="1142077at2"/>
<dbReference type="EMBL" id="SNYI01000001">
    <property type="protein sequence ID" value="TDQ33114.1"/>
    <property type="molecule type" value="Genomic_DNA"/>
</dbReference>
<protein>
    <recommendedName>
        <fullName evidence="4">Esterase</fullName>
    </recommendedName>
</protein>
<evidence type="ECO:0000313" key="2">
    <source>
        <dbReference type="EMBL" id="TDQ33114.1"/>
    </source>
</evidence>
<dbReference type="Gene3D" id="3.40.50.1820">
    <property type="entry name" value="alpha/beta hydrolase"/>
    <property type="match status" value="1"/>
</dbReference>
<dbReference type="SUPFAM" id="SSF53474">
    <property type="entry name" value="alpha/beta-Hydrolases"/>
    <property type="match status" value="1"/>
</dbReference>
<proteinExistence type="predicted"/>
<organism evidence="2 3">
    <name type="scientific">Zeaxanthinibacter enoshimensis</name>
    <dbReference type="NCBI Taxonomy" id="392009"/>
    <lineage>
        <taxon>Bacteria</taxon>
        <taxon>Pseudomonadati</taxon>
        <taxon>Bacteroidota</taxon>
        <taxon>Flavobacteriia</taxon>
        <taxon>Flavobacteriales</taxon>
        <taxon>Flavobacteriaceae</taxon>
        <taxon>Zeaxanthinibacter</taxon>
    </lineage>
</organism>
<gene>
    <name evidence="2" type="ORF">CLV82_0952</name>
</gene>
<keyword evidence="3" id="KW-1185">Reference proteome</keyword>